<dbReference type="SMART" id="SM00066">
    <property type="entry name" value="GAL4"/>
    <property type="match status" value="1"/>
</dbReference>
<evidence type="ECO:0000313" key="4">
    <source>
        <dbReference type="EMBL" id="WPH00342.1"/>
    </source>
</evidence>
<name>A0AAQ3M239_9PEZI</name>
<dbReference type="PANTHER" id="PTHR47784">
    <property type="entry name" value="STEROL UPTAKE CONTROL PROTEIN 2"/>
    <property type="match status" value="1"/>
</dbReference>
<keyword evidence="5" id="KW-1185">Reference proteome</keyword>
<dbReference type="InterPro" id="IPR053157">
    <property type="entry name" value="Sterol_Uptake_Regulator"/>
</dbReference>
<feature type="compositionally biased region" description="Polar residues" evidence="2">
    <location>
        <begin position="60"/>
        <end position="72"/>
    </location>
</feature>
<dbReference type="AlphaFoldDB" id="A0AAQ3M239"/>
<dbReference type="EMBL" id="CP138583">
    <property type="protein sequence ID" value="WPH00342.1"/>
    <property type="molecule type" value="Genomic_DNA"/>
</dbReference>
<proteinExistence type="predicted"/>
<dbReference type="Proteomes" id="UP001303373">
    <property type="component" value="Chromosome 4"/>
</dbReference>
<organism evidence="4 5">
    <name type="scientific">Acrodontium crateriforme</name>
    <dbReference type="NCBI Taxonomy" id="150365"/>
    <lineage>
        <taxon>Eukaryota</taxon>
        <taxon>Fungi</taxon>
        <taxon>Dikarya</taxon>
        <taxon>Ascomycota</taxon>
        <taxon>Pezizomycotina</taxon>
        <taxon>Dothideomycetes</taxon>
        <taxon>Dothideomycetidae</taxon>
        <taxon>Mycosphaerellales</taxon>
        <taxon>Teratosphaeriaceae</taxon>
        <taxon>Acrodontium</taxon>
    </lineage>
</organism>
<dbReference type="Pfam" id="PF00172">
    <property type="entry name" value="Zn_clus"/>
    <property type="match status" value="1"/>
</dbReference>
<feature type="domain" description="Zn(2)-C6 fungal-type" evidence="3">
    <location>
        <begin position="12"/>
        <end position="42"/>
    </location>
</feature>
<evidence type="ECO:0000256" key="2">
    <source>
        <dbReference type="SAM" id="MobiDB-lite"/>
    </source>
</evidence>
<dbReference type="PROSITE" id="PS00463">
    <property type="entry name" value="ZN2_CY6_FUNGAL_1"/>
    <property type="match status" value="1"/>
</dbReference>
<dbReference type="SUPFAM" id="SSF57701">
    <property type="entry name" value="Zn2/Cys6 DNA-binding domain"/>
    <property type="match status" value="1"/>
</dbReference>
<evidence type="ECO:0000313" key="5">
    <source>
        <dbReference type="Proteomes" id="UP001303373"/>
    </source>
</evidence>
<sequence>MPRLHHKKTRTGCTRCKARKVKCDEVKPTCSACHRHDVACEYRQPSPYFVEQQPLPTPPQDDSNSPNDVQTDGQKLDHVLELRLMHEWTAYVAHNMSAAWEYWQFKAPLVALKHRYAMDALLALSAFHASKQSPEKTIDVQGNRVTIRDPLFGAEGYRDQANLWVEHPYKYQQFKDTPKDAAESEEIIKAAQKHTSEMLAISRMYFDRAIDGHRTALATLNTENIEAVYLTSVLVSFIALFTLSESEDDDDAALPTFDPILWVRLSDGTRTICRQWDQLVGPVWMTNSGAFYGAPDLTNDDELFRVENAAPFWKLLTYAQEYEIMSAEDKKTYQWALSYIGLMYQSIVEKSEHPLASCRRLIAMPAKLPDQFIRYLEQKQPRATVILAYGFAIMKLIEKDVIWFAGVAQKQIPRMFSEIPPGWQQMMKWPMAIANGLDDEETTKTYLRELRVSSN</sequence>
<feature type="region of interest" description="Disordered" evidence="2">
    <location>
        <begin position="50"/>
        <end position="72"/>
    </location>
</feature>
<dbReference type="InterPro" id="IPR001138">
    <property type="entry name" value="Zn2Cys6_DnaBD"/>
</dbReference>
<keyword evidence="1" id="KW-0539">Nucleus</keyword>
<gene>
    <name evidence="4" type="ORF">R9X50_00316700</name>
</gene>
<dbReference type="PROSITE" id="PS50048">
    <property type="entry name" value="ZN2_CY6_FUNGAL_2"/>
    <property type="match status" value="1"/>
</dbReference>
<dbReference type="InterPro" id="IPR036864">
    <property type="entry name" value="Zn2-C6_fun-type_DNA-bd_sf"/>
</dbReference>
<dbReference type="CDD" id="cd00067">
    <property type="entry name" value="GAL4"/>
    <property type="match status" value="1"/>
</dbReference>
<dbReference type="GO" id="GO:0008270">
    <property type="term" value="F:zinc ion binding"/>
    <property type="evidence" value="ECO:0007669"/>
    <property type="project" value="InterPro"/>
</dbReference>
<dbReference type="GO" id="GO:0001228">
    <property type="term" value="F:DNA-binding transcription activator activity, RNA polymerase II-specific"/>
    <property type="evidence" value="ECO:0007669"/>
    <property type="project" value="TreeGrafter"/>
</dbReference>
<dbReference type="Gene3D" id="4.10.240.10">
    <property type="entry name" value="Zn(2)-C6 fungal-type DNA-binding domain"/>
    <property type="match status" value="1"/>
</dbReference>
<evidence type="ECO:0000256" key="1">
    <source>
        <dbReference type="ARBA" id="ARBA00023242"/>
    </source>
</evidence>
<protein>
    <recommendedName>
        <fullName evidence="3">Zn(2)-C6 fungal-type domain-containing protein</fullName>
    </recommendedName>
</protein>
<accession>A0AAQ3M239</accession>
<dbReference type="PANTHER" id="PTHR47784:SF5">
    <property type="entry name" value="STEROL UPTAKE CONTROL PROTEIN 2"/>
    <property type="match status" value="1"/>
</dbReference>
<reference evidence="4 5" key="1">
    <citation type="submission" date="2023-11" db="EMBL/GenBank/DDBJ databases">
        <title>An acidophilic fungus is an integral part of prey digestion in a carnivorous sundew plant.</title>
        <authorList>
            <person name="Tsai I.J."/>
        </authorList>
    </citation>
    <scope>NUCLEOTIDE SEQUENCE [LARGE SCALE GENOMIC DNA]</scope>
    <source>
        <strain evidence="4">169a</strain>
    </source>
</reference>
<evidence type="ECO:0000259" key="3">
    <source>
        <dbReference type="PROSITE" id="PS50048"/>
    </source>
</evidence>